<feature type="transmembrane region" description="Helical" evidence="5">
    <location>
        <begin position="172"/>
        <end position="205"/>
    </location>
</feature>
<sequence length="395" mass="40734">MTVIEPGTSSSDLVGRVKRLLLSPSSEWDRIDAEPATIKGLYVGYVCILAAIPAIASLIGGQVFGHGAFGFSYKPNIVGAVVGAIVQYGLTLVSVFLLSLIIDALATSFDGTKDKLQAFKVAAYTGTAGWVFGVLAIFPPLAFIGALAGLYGLYLLYLGLPRLMKAPKEKAVGYTVVTILCAIVMFIVIGAITGAVAGATMFGAYNHAANAGKMSGTMEVNGTKVDLGKIEAASKQLEEANRAAASGKTLPAVAPDTLKALLPGNVAGYQRTSLETNSGGAGGMSMATASGDYEKGEARFSLSVTDMGGMAGLAAMANAVDAQSTHETATGYEKMGKVGGRMTNEEWDREAKSGRYSVIVGNRFTVEAHGEADSVDALKQAVGAVNLAALESLAH</sequence>
<dbReference type="eggNOG" id="ENOG502ZC05">
    <property type="taxonomic scope" value="Bacteria"/>
</dbReference>
<gene>
    <name evidence="7" type="ordered locus">Caul_2505</name>
</gene>
<evidence type="ECO:0000256" key="5">
    <source>
        <dbReference type="SAM" id="Phobius"/>
    </source>
</evidence>
<evidence type="ECO:0000256" key="2">
    <source>
        <dbReference type="ARBA" id="ARBA00022692"/>
    </source>
</evidence>
<evidence type="ECO:0000256" key="3">
    <source>
        <dbReference type="ARBA" id="ARBA00022989"/>
    </source>
</evidence>
<proteinExistence type="predicted"/>
<feature type="transmembrane region" description="Helical" evidence="5">
    <location>
        <begin position="118"/>
        <end position="137"/>
    </location>
</feature>
<dbReference type="HOGENOM" id="CLU_673927_0_0_5"/>
<keyword evidence="3 5" id="KW-1133">Transmembrane helix</keyword>
<reference evidence="7" key="1">
    <citation type="submission" date="2008-01" db="EMBL/GenBank/DDBJ databases">
        <title>Complete sequence of chromosome of Caulobacter sp. K31.</title>
        <authorList>
            <consortium name="US DOE Joint Genome Institute"/>
            <person name="Copeland A."/>
            <person name="Lucas S."/>
            <person name="Lapidus A."/>
            <person name="Barry K."/>
            <person name="Glavina del Rio T."/>
            <person name="Dalin E."/>
            <person name="Tice H."/>
            <person name="Pitluck S."/>
            <person name="Bruce D."/>
            <person name="Goodwin L."/>
            <person name="Thompson L.S."/>
            <person name="Brettin T."/>
            <person name="Detter J.C."/>
            <person name="Han C."/>
            <person name="Schmutz J."/>
            <person name="Larimer F."/>
            <person name="Land M."/>
            <person name="Hauser L."/>
            <person name="Kyrpides N."/>
            <person name="Kim E."/>
            <person name="Stephens C."/>
            <person name="Richardson P."/>
        </authorList>
    </citation>
    <scope>NUCLEOTIDE SEQUENCE [LARGE SCALE GENOMIC DNA]</scope>
    <source>
        <strain evidence="7">K31</strain>
    </source>
</reference>
<feature type="transmembrane region" description="Helical" evidence="5">
    <location>
        <begin position="77"/>
        <end position="106"/>
    </location>
</feature>
<keyword evidence="2 5" id="KW-0812">Transmembrane</keyword>
<keyword evidence="4 5" id="KW-0472">Membrane</keyword>
<feature type="domain" description="Yip1" evidence="6">
    <location>
        <begin position="19"/>
        <end position="189"/>
    </location>
</feature>
<dbReference type="EMBL" id="CP000927">
    <property type="protein sequence ID" value="ABZ71632.1"/>
    <property type="molecule type" value="Genomic_DNA"/>
</dbReference>
<name>B0SWK4_CAUSK</name>
<evidence type="ECO:0000256" key="1">
    <source>
        <dbReference type="ARBA" id="ARBA00004141"/>
    </source>
</evidence>
<dbReference type="OrthoDB" id="7423401at2"/>
<dbReference type="GO" id="GO:0016020">
    <property type="term" value="C:membrane"/>
    <property type="evidence" value="ECO:0007669"/>
    <property type="project" value="UniProtKB-SubCell"/>
</dbReference>
<dbReference type="AlphaFoldDB" id="B0SWK4"/>
<dbReference type="InterPro" id="IPR006977">
    <property type="entry name" value="Yip1_dom"/>
</dbReference>
<evidence type="ECO:0000259" key="6">
    <source>
        <dbReference type="Pfam" id="PF04893"/>
    </source>
</evidence>
<evidence type="ECO:0000256" key="4">
    <source>
        <dbReference type="ARBA" id="ARBA00023136"/>
    </source>
</evidence>
<comment type="subcellular location">
    <subcellularLocation>
        <location evidence="1">Membrane</location>
        <topology evidence="1">Multi-pass membrane protein</topology>
    </subcellularLocation>
</comment>
<feature type="transmembrane region" description="Helical" evidence="5">
    <location>
        <begin position="143"/>
        <end position="160"/>
    </location>
</feature>
<dbReference type="KEGG" id="cak:Caul_2505"/>
<feature type="transmembrane region" description="Helical" evidence="5">
    <location>
        <begin position="40"/>
        <end position="65"/>
    </location>
</feature>
<accession>B0SWK4</accession>
<organism evidence="7">
    <name type="scientific">Caulobacter sp. (strain K31)</name>
    <dbReference type="NCBI Taxonomy" id="366602"/>
    <lineage>
        <taxon>Bacteria</taxon>
        <taxon>Pseudomonadati</taxon>
        <taxon>Pseudomonadota</taxon>
        <taxon>Alphaproteobacteria</taxon>
        <taxon>Caulobacterales</taxon>
        <taxon>Caulobacteraceae</taxon>
        <taxon>Caulobacter</taxon>
    </lineage>
</organism>
<evidence type="ECO:0000313" key="7">
    <source>
        <dbReference type="EMBL" id="ABZ71632.1"/>
    </source>
</evidence>
<protein>
    <recommendedName>
        <fullName evidence="6">Yip1 domain-containing protein</fullName>
    </recommendedName>
</protein>
<dbReference type="Pfam" id="PF04893">
    <property type="entry name" value="Yip1"/>
    <property type="match status" value="1"/>
</dbReference>
<dbReference type="STRING" id="366602.Caul_2505"/>